<accession>A0A101NS68</accession>
<dbReference type="OrthoDB" id="447082at2"/>
<dbReference type="RefSeq" id="WP_066992361.1">
    <property type="nucleotide sequence ID" value="NZ_BNDU01000006.1"/>
</dbReference>
<sequence length="243" mass="27042">MAKLNQIIAVEKGVKSKAQQDLTASHQGLQKPALLAGIARTYQPKDEEGEQLPPESTRVQVKAEDVLRETAAILTRLFDVTATKDWANCTARADVQVEGRVLVADVPVSYLLFLEKQLADLNTLVRRLPVLDASESWVQDPSTDAWKTEPVRTLRTKKVPRNHVKAEATDKHPAQVEVYYEDVPVGSWTTVKFSGALPARRVNELLDRVEKLQQAVKFAREEANGVDIVDQRVGDAVFGYLFG</sequence>
<proteinExistence type="predicted"/>
<evidence type="ECO:0000313" key="2">
    <source>
        <dbReference type="Proteomes" id="UP000054241"/>
    </source>
</evidence>
<dbReference type="Proteomes" id="UP000054241">
    <property type="component" value="Unassembled WGS sequence"/>
</dbReference>
<organism evidence="1 2">
    <name type="scientific">Streptomyces cellostaticus</name>
    <dbReference type="NCBI Taxonomy" id="67285"/>
    <lineage>
        <taxon>Bacteria</taxon>
        <taxon>Bacillati</taxon>
        <taxon>Actinomycetota</taxon>
        <taxon>Actinomycetes</taxon>
        <taxon>Kitasatosporales</taxon>
        <taxon>Streptomycetaceae</taxon>
        <taxon>Streptomyces</taxon>
    </lineage>
</organism>
<dbReference type="STRING" id="67285.AQI88_04785"/>
<keyword evidence="2" id="KW-1185">Reference proteome</keyword>
<protein>
    <submittedName>
        <fullName evidence="1">Uncharacterized protein</fullName>
    </submittedName>
</protein>
<dbReference type="InterPro" id="IPR057195">
    <property type="entry name" value="DUF7873"/>
</dbReference>
<reference evidence="1 2" key="1">
    <citation type="submission" date="2015-10" db="EMBL/GenBank/DDBJ databases">
        <title>Draft genome sequence of Streptomyces cellostaticus DSM 40189, type strain for the species Streptomyces cellostaticus.</title>
        <authorList>
            <person name="Ruckert C."/>
            <person name="Winkler A."/>
            <person name="Kalinowski J."/>
            <person name="Kampfer P."/>
            <person name="Glaeser S."/>
        </authorList>
    </citation>
    <scope>NUCLEOTIDE SEQUENCE [LARGE SCALE GENOMIC DNA]</scope>
    <source>
        <strain evidence="1 2">DSM 40189</strain>
    </source>
</reference>
<dbReference type="AlphaFoldDB" id="A0A101NS68"/>
<dbReference type="Pfam" id="PF25283">
    <property type="entry name" value="DUF7873"/>
    <property type="match status" value="1"/>
</dbReference>
<dbReference type="EMBL" id="LMWL01000006">
    <property type="protein sequence ID" value="KUM98294.1"/>
    <property type="molecule type" value="Genomic_DNA"/>
</dbReference>
<name>A0A101NS68_9ACTN</name>
<comment type="caution">
    <text evidence="1">The sequence shown here is derived from an EMBL/GenBank/DDBJ whole genome shotgun (WGS) entry which is preliminary data.</text>
</comment>
<gene>
    <name evidence="1" type="ORF">AQI88_04785</name>
</gene>
<evidence type="ECO:0000313" key="1">
    <source>
        <dbReference type="EMBL" id="KUM98294.1"/>
    </source>
</evidence>